<dbReference type="GO" id="GO:0016301">
    <property type="term" value="F:kinase activity"/>
    <property type="evidence" value="ECO:0007669"/>
    <property type="project" value="UniProtKB-KW"/>
</dbReference>
<feature type="compositionally biased region" description="Low complexity" evidence="1">
    <location>
        <begin position="220"/>
        <end position="230"/>
    </location>
</feature>
<feature type="compositionally biased region" description="Polar residues" evidence="1">
    <location>
        <begin position="61"/>
        <end position="72"/>
    </location>
</feature>
<name>L7LVX9_RHIPC</name>
<reference evidence="2" key="1">
    <citation type="submission" date="2012-11" db="EMBL/GenBank/DDBJ databases">
        <authorList>
            <person name="Lucero-Rivera Y.E."/>
            <person name="Tovar-Ramirez D."/>
        </authorList>
    </citation>
    <scope>NUCLEOTIDE SEQUENCE</scope>
    <source>
        <tissue evidence="2">Salivary gland</tissue>
    </source>
</reference>
<dbReference type="AlphaFoldDB" id="L7LVX9"/>
<feature type="compositionally biased region" description="Low complexity" evidence="1">
    <location>
        <begin position="203"/>
        <end position="213"/>
    </location>
</feature>
<organism evidence="2">
    <name type="scientific">Rhipicephalus pulchellus</name>
    <name type="common">Yellow backed tick</name>
    <name type="synonym">Dermacentor pulchellus</name>
    <dbReference type="NCBI Taxonomy" id="72859"/>
    <lineage>
        <taxon>Eukaryota</taxon>
        <taxon>Metazoa</taxon>
        <taxon>Ecdysozoa</taxon>
        <taxon>Arthropoda</taxon>
        <taxon>Chelicerata</taxon>
        <taxon>Arachnida</taxon>
        <taxon>Acari</taxon>
        <taxon>Parasitiformes</taxon>
        <taxon>Ixodida</taxon>
        <taxon>Ixodoidea</taxon>
        <taxon>Ixodidae</taxon>
        <taxon>Rhipicephalinae</taxon>
        <taxon>Rhipicephalus</taxon>
        <taxon>Rhipicephalus</taxon>
    </lineage>
</organism>
<protein>
    <submittedName>
        <fullName evidence="2">Putative inhibitor of bruton agammaglobulinemia tyrosine kinase</fullName>
    </submittedName>
</protein>
<reference evidence="2" key="2">
    <citation type="journal article" date="2015" name="J. Proteomics">
        <title>Sexual differences in the sialomes of the zebra tick, Rhipicephalus pulchellus.</title>
        <authorList>
            <person name="Tan A.W."/>
            <person name="Francischetti I.M."/>
            <person name="Slovak M."/>
            <person name="Kini R.M."/>
            <person name="Ribeiro J.M."/>
        </authorList>
    </citation>
    <scope>NUCLEOTIDE SEQUENCE</scope>
    <source>
        <tissue evidence="2">Salivary gland</tissue>
    </source>
</reference>
<keyword evidence="2" id="KW-0418">Kinase</keyword>
<proteinExistence type="evidence at transcript level"/>
<keyword evidence="2" id="KW-0808">Transferase</keyword>
<dbReference type="EMBL" id="GACK01009074">
    <property type="protein sequence ID" value="JAA55960.1"/>
    <property type="molecule type" value="mRNA"/>
</dbReference>
<sequence length="309" mass="33709">MVPAMSRRVITPYMSDPSKEDIEKVQEDYGALFDHAEFTVTSTPESKTKARRRSAPRKVSESSAPSGLSTSPVIPVEEPRVSGSGDFAKPIGGPAVRPIVVPKPCQRSPTVETTPTKVPERKARTVSEGATSPPAVSAFTFPTLGEVMADKEGLKSPKDGKHVEAVRPMVKLSQKQRKQMKSTTPVNILAPKTPPPSNCPWFQNASQAAQASSPPGLPLSEASATSTFPSPSSPPAEVPRMIDILRFEEQKVQNLEKVKPKALHIINMEDKAIEELLKFYNAEDNPEERITACRILPEAYAAPVWKKKH</sequence>
<evidence type="ECO:0000256" key="1">
    <source>
        <dbReference type="SAM" id="MobiDB-lite"/>
    </source>
</evidence>
<feature type="region of interest" description="Disordered" evidence="1">
    <location>
        <begin position="171"/>
        <end position="237"/>
    </location>
</feature>
<feature type="region of interest" description="Disordered" evidence="1">
    <location>
        <begin position="35"/>
        <end position="138"/>
    </location>
</feature>
<feature type="region of interest" description="Disordered" evidence="1">
    <location>
        <begin position="1"/>
        <end position="21"/>
    </location>
</feature>
<evidence type="ECO:0000313" key="2">
    <source>
        <dbReference type="EMBL" id="JAA55960.1"/>
    </source>
</evidence>
<accession>L7LVX9</accession>